<protein>
    <submittedName>
        <fullName evidence="1">Uncharacterized protein</fullName>
    </submittedName>
</protein>
<dbReference type="Proteomes" id="UP000734218">
    <property type="component" value="Unassembled WGS sequence"/>
</dbReference>
<reference evidence="1 2" key="1">
    <citation type="submission" date="2020-03" db="EMBL/GenBank/DDBJ databases">
        <title>Genomic Encyclopedia of Type Strains, Phase IV (KMG-IV): sequencing the most valuable type-strain genomes for metagenomic binning, comparative biology and taxonomic classification.</title>
        <authorList>
            <person name="Goeker M."/>
        </authorList>
    </citation>
    <scope>NUCLEOTIDE SEQUENCE [LARGE SCALE GENOMIC DNA]</scope>
    <source>
        <strain evidence="1 2">DSM 27651</strain>
    </source>
</reference>
<evidence type="ECO:0000313" key="2">
    <source>
        <dbReference type="Proteomes" id="UP000734218"/>
    </source>
</evidence>
<gene>
    <name evidence="1" type="ORF">GGR88_001982</name>
</gene>
<dbReference type="EMBL" id="JAATJE010000002">
    <property type="protein sequence ID" value="NJC34468.1"/>
    <property type="molecule type" value="Genomic_DNA"/>
</dbReference>
<evidence type="ECO:0000313" key="1">
    <source>
        <dbReference type="EMBL" id="NJC34468.1"/>
    </source>
</evidence>
<comment type="caution">
    <text evidence="1">The sequence shown here is derived from an EMBL/GenBank/DDBJ whole genome shotgun (WGS) entry which is preliminary data.</text>
</comment>
<keyword evidence="2" id="KW-1185">Reference proteome</keyword>
<dbReference type="RefSeq" id="WP_167954545.1">
    <property type="nucleotide sequence ID" value="NZ_JAATJE010000002.1"/>
</dbReference>
<proteinExistence type="predicted"/>
<sequence length="116" mass="12629">MLAIMMLASMGRCAAADLCPTDQELIAAVMSRDAESASAASDQAAAAGEIVMVHPERVRRITDVICSDALPGNVPMITCRMTVRYWSTEAFQVAKLRRDGNMWSIAEALAVVRDRR</sequence>
<accession>A0ABX0XM63</accession>
<name>A0ABX0XM63_9SPHN</name>
<organism evidence="1 2">
    <name type="scientific">Sphingomonas jejuensis</name>
    <dbReference type="NCBI Taxonomy" id="904715"/>
    <lineage>
        <taxon>Bacteria</taxon>
        <taxon>Pseudomonadati</taxon>
        <taxon>Pseudomonadota</taxon>
        <taxon>Alphaproteobacteria</taxon>
        <taxon>Sphingomonadales</taxon>
        <taxon>Sphingomonadaceae</taxon>
        <taxon>Sphingomonas</taxon>
    </lineage>
</organism>